<evidence type="ECO:0000313" key="3">
    <source>
        <dbReference type="Proteomes" id="UP000244336"/>
    </source>
</evidence>
<gene>
    <name evidence="2" type="ORF">GQ55_3G437800</name>
</gene>
<organism evidence="2 3">
    <name type="scientific">Panicum hallii var. hallii</name>
    <dbReference type="NCBI Taxonomy" id="1504633"/>
    <lineage>
        <taxon>Eukaryota</taxon>
        <taxon>Viridiplantae</taxon>
        <taxon>Streptophyta</taxon>
        <taxon>Embryophyta</taxon>
        <taxon>Tracheophyta</taxon>
        <taxon>Spermatophyta</taxon>
        <taxon>Magnoliopsida</taxon>
        <taxon>Liliopsida</taxon>
        <taxon>Poales</taxon>
        <taxon>Poaceae</taxon>
        <taxon>PACMAD clade</taxon>
        <taxon>Panicoideae</taxon>
        <taxon>Panicodae</taxon>
        <taxon>Paniceae</taxon>
        <taxon>Panicinae</taxon>
        <taxon>Panicum</taxon>
        <taxon>Panicum sect. Panicum</taxon>
    </lineage>
</organism>
<dbReference type="EMBL" id="CM009751">
    <property type="protein sequence ID" value="PUZ67471.1"/>
    <property type="molecule type" value="Genomic_DNA"/>
</dbReference>
<reference evidence="2 3" key="1">
    <citation type="submission" date="2018-04" db="EMBL/GenBank/DDBJ databases">
        <title>WGS assembly of Panicum hallii var. hallii HAL2.</title>
        <authorList>
            <person name="Lovell J."/>
            <person name="Jenkins J."/>
            <person name="Lowry D."/>
            <person name="Mamidi S."/>
            <person name="Sreedasyam A."/>
            <person name="Weng X."/>
            <person name="Barry K."/>
            <person name="Bonette J."/>
            <person name="Campitelli B."/>
            <person name="Daum C."/>
            <person name="Gordon S."/>
            <person name="Gould B."/>
            <person name="Lipzen A."/>
            <person name="MacQueen A."/>
            <person name="Palacio-Mejia J."/>
            <person name="Plott C."/>
            <person name="Shakirov E."/>
            <person name="Shu S."/>
            <person name="Yoshinaga Y."/>
            <person name="Zane M."/>
            <person name="Rokhsar D."/>
            <person name="Grimwood J."/>
            <person name="Schmutz J."/>
            <person name="Juenger T."/>
        </authorList>
    </citation>
    <scope>NUCLEOTIDE SEQUENCE [LARGE SCALE GENOMIC DNA]</scope>
    <source>
        <strain evidence="3">cv. HAL2</strain>
    </source>
</reference>
<proteinExistence type="predicted"/>
<evidence type="ECO:0000313" key="2">
    <source>
        <dbReference type="EMBL" id="PUZ67471.1"/>
    </source>
</evidence>
<accession>A0A2T7EI23</accession>
<evidence type="ECO:0000256" key="1">
    <source>
        <dbReference type="SAM" id="MobiDB-lite"/>
    </source>
</evidence>
<feature type="region of interest" description="Disordered" evidence="1">
    <location>
        <begin position="1"/>
        <end position="35"/>
    </location>
</feature>
<dbReference type="AlphaFoldDB" id="A0A2T7EI23"/>
<name>A0A2T7EI23_9POAL</name>
<dbReference type="Gramene" id="PUZ67471">
    <property type="protein sequence ID" value="PUZ67471"/>
    <property type="gene ID" value="GQ55_3G437800"/>
</dbReference>
<protein>
    <submittedName>
        <fullName evidence="2">Uncharacterized protein</fullName>
    </submittedName>
</protein>
<dbReference type="Proteomes" id="UP000244336">
    <property type="component" value="Chromosome 3"/>
</dbReference>
<sequence>MARSGESAPYNRQDVDKMERLCSGQTSTSHGRVHWSIGVEGGTTSQDRMERLIFCENLKFGSVTWGSIPAGISRCGGCYNALGVLDTRVTGLVLRLLRPFWPIMLIVTLLSADAPRIR</sequence>
<keyword evidence="3" id="KW-1185">Reference proteome</keyword>